<reference evidence="3" key="1">
    <citation type="submission" date="2016-01" db="EMBL/GenBank/DDBJ databases">
        <title>Draft genome of Chromobacterium sp. F49.</title>
        <authorList>
            <person name="Hong K.W."/>
        </authorList>
    </citation>
    <scope>NUCLEOTIDE SEQUENCE [LARGE SCALE GENOMIC DNA]</scope>
    <source>
        <strain evidence="3">M40</strain>
    </source>
</reference>
<evidence type="ECO:0000313" key="3">
    <source>
        <dbReference type="Proteomes" id="UP000076612"/>
    </source>
</evidence>
<dbReference type="AlphaFoldDB" id="A0AB34XS09"/>
<name>A0AB34XS09_9MICO</name>
<dbReference type="Proteomes" id="UP000076612">
    <property type="component" value="Unassembled WGS sequence"/>
</dbReference>
<dbReference type="RefSeq" id="WP_063250104.1">
    <property type="nucleotide sequence ID" value="NZ_LQQR01000020.1"/>
</dbReference>
<evidence type="ECO:0000313" key="2">
    <source>
        <dbReference type="EMBL" id="KZE19146.1"/>
    </source>
</evidence>
<organism evidence="2 3">
    <name type="scientific">Brevibacterium casei</name>
    <dbReference type="NCBI Taxonomy" id="33889"/>
    <lineage>
        <taxon>Bacteria</taxon>
        <taxon>Bacillati</taxon>
        <taxon>Actinomycetota</taxon>
        <taxon>Actinomycetes</taxon>
        <taxon>Micrococcales</taxon>
        <taxon>Brevibacteriaceae</taxon>
        <taxon>Brevibacterium</taxon>
    </lineage>
</organism>
<proteinExistence type="predicted"/>
<sequence>MTEYAGLKPWPNIRRSIKWHKECKAYTFILETLVGPKRVSRAVPTSSAAMPRRGSKATGRGTTKEAQWVSPTSLHPTPTEEASDADED</sequence>
<comment type="caution">
    <text evidence="2">The sequence shown here is derived from an EMBL/GenBank/DDBJ whole genome shotgun (WGS) entry which is preliminary data.</text>
</comment>
<gene>
    <name evidence="2" type="ORF">AVW13_11865</name>
</gene>
<evidence type="ECO:0000256" key="1">
    <source>
        <dbReference type="SAM" id="MobiDB-lite"/>
    </source>
</evidence>
<feature type="compositionally biased region" description="Polar residues" evidence="1">
    <location>
        <begin position="60"/>
        <end position="76"/>
    </location>
</feature>
<evidence type="ECO:0008006" key="4">
    <source>
        <dbReference type="Google" id="ProtNLM"/>
    </source>
</evidence>
<accession>A0AB34XS09</accession>
<dbReference type="EMBL" id="LQQR01000020">
    <property type="protein sequence ID" value="KZE19146.1"/>
    <property type="molecule type" value="Genomic_DNA"/>
</dbReference>
<feature type="region of interest" description="Disordered" evidence="1">
    <location>
        <begin position="39"/>
        <end position="88"/>
    </location>
</feature>
<protein>
    <recommendedName>
        <fullName evidence="4">Transposase</fullName>
    </recommendedName>
</protein>